<feature type="transmembrane region" description="Helical" evidence="9">
    <location>
        <begin position="16"/>
        <end position="37"/>
    </location>
</feature>
<comment type="caution">
    <text evidence="12">The sequence shown here is derived from an EMBL/GenBank/DDBJ whole genome shotgun (WGS) entry which is preliminary data.</text>
</comment>
<comment type="subcellular location">
    <subcellularLocation>
        <location evidence="1">Cell membrane</location>
        <topology evidence="1">Multi-pass membrane protein</topology>
    </subcellularLocation>
</comment>
<keyword evidence="7 12" id="KW-0675">Receptor</keyword>
<keyword evidence="8" id="KW-0807">Transducer</keyword>
<sequence length="207" mass="23408">MCQYLQKSLGSRVDPFGVYVLLPVWSLSLILIIIHYLRIFSIVRQHTNKITDTGVQFRPYFGRHLPRWDHVVPSASAQLKKSDSASDLFAPTGSHQAAPRIAGAVCILTPAARELGKKRLEGRVAKRFGYIIITATVFWAPLFIILLLNMCKDFGQNQRWLLRELHTCALVVTCVPAAVEPLIYTLLHRQLRSQLHKLLPSTLVKKS</sequence>
<dbReference type="Pfam" id="PF00001">
    <property type="entry name" value="7tm_1"/>
    <property type="match status" value="1"/>
</dbReference>
<dbReference type="InterPro" id="IPR017452">
    <property type="entry name" value="GPCR_Rhodpsn_7TM"/>
</dbReference>
<evidence type="ECO:0000259" key="10">
    <source>
        <dbReference type="PROSITE" id="PS50262"/>
    </source>
</evidence>
<dbReference type="PRINTS" id="PR00237">
    <property type="entry name" value="GPCRRHODOPSN"/>
</dbReference>
<evidence type="ECO:0000256" key="1">
    <source>
        <dbReference type="ARBA" id="ARBA00004651"/>
    </source>
</evidence>
<evidence type="ECO:0000256" key="5">
    <source>
        <dbReference type="ARBA" id="ARBA00023040"/>
    </source>
</evidence>
<evidence type="ECO:0000256" key="9">
    <source>
        <dbReference type="SAM" id="Phobius"/>
    </source>
</evidence>
<evidence type="ECO:0000313" key="13">
    <source>
        <dbReference type="Proteomes" id="UP000290572"/>
    </source>
</evidence>
<dbReference type="PANTHER" id="PTHR22750">
    <property type="entry name" value="G-PROTEIN COUPLED RECEPTOR"/>
    <property type="match status" value="1"/>
</dbReference>
<evidence type="ECO:0000256" key="8">
    <source>
        <dbReference type="ARBA" id="ARBA00023224"/>
    </source>
</evidence>
<dbReference type="STRING" id="84645.A0A498NY48"/>
<dbReference type="Proteomes" id="UP000290572">
    <property type="component" value="Unassembled WGS sequence"/>
</dbReference>
<keyword evidence="3 9" id="KW-0812">Transmembrane</keyword>
<reference evidence="12 13" key="1">
    <citation type="submission" date="2018-03" db="EMBL/GenBank/DDBJ databases">
        <title>Draft genome sequence of Rohu Carp (Labeo rohita).</title>
        <authorList>
            <person name="Das P."/>
            <person name="Kushwaha B."/>
            <person name="Joshi C.G."/>
            <person name="Kumar D."/>
            <person name="Nagpure N.S."/>
            <person name="Sahoo L."/>
            <person name="Das S.P."/>
            <person name="Bit A."/>
            <person name="Patnaik S."/>
            <person name="Meher P.K."/>
            <person name="Jayasankar P."/>
            <person name="Koringa P.G."/>
            <person name="Patel N.V."/>
            <person name="Hinsu A.T."/>
            <person name="Kumar R."/>
            <person name="Pandey M."/>
            <person name="Agarwal S."/>
            <person name="Srivastava S."/>
            <person name="Singh M."/>
            <person name="Iquebal M.A."/>
            <person name="Jaiswal S."/>
            <person name="Angadi U.B."/>
            <person name="Kumar N."/>
            <person name="Raza M."/>
            <person name="Shah T.M."/>
            <person name="Rai A."/>
            <person name="Jena J.K."/>
        </authorList>
    </citation>
    <scope>NUCLEOTIDE SEQUENCE [LARGE SCALE GENOMIC DNA]</scope>
    <source>
        <strain evidence="12">DASCIFA01</strain>
        <tissue evidence="12">Testis</tissue>
    </source>
</reference>
<accession>A0A498NY48</accession>
<feature type="transmembrane region" description="Helical" evidence="9">
    <location>
        <begin position="169"/>
        <end position="187"/>
    </location>
</feature>
<dbReference type="GO" id="GO:0005886">
    <property type="term" value="C:plasma membrane"/>
    <property type="evidence" value="ECO:0007669"/>
    <property type="project" value="UniProtKB-SubCell"/>
</dbReference>
<keyword evidence="5" id="KW-0297">G-protein coupled receptor</keyword>
<dbReference type="Gene3D" id="1.20.1070.10">
    <property type="entry name" value="Rhodopsin 7-helix transmembrane proteins"/>
    <property type="match status" value="1"/>
</dbReference>
<dbReference type="SUPFAM" id="SSF81321">
    <property type="entry name" value="Family A G protein-coupled receptor-like"/>
    <property type="match status" value="1"/>
</dbReference>
<dbReference type="InterPro" id="IPR000276">
    <property type="entry name" value="GPCR_Rhodpsn"/>
</dbReference>
<dbReference type="AlphaFoldDB" id="A0A498NY48"/>
<evidence type="ECO:0000256" key="4">
    <source>
        <dbReference type="ARBA" id="ARBA00022989"/>
    </source>
</evidence>
<feature type="domain" description="G-protein coupled receptors family 1 profile" evidence="10">
    <location>
        <begin position="1"/>
        <end position="184"/>
    </location>
</feature>
<name>A0A498NY48_LABRO</name>
<evidence type="ECO:0000313" key="11">
    <source>
        <dbReference type="EMBL" id="RXN18445.1"/>
    </source>
</evidence>
<evidence type="ECO:0000256" key="6">
    <source>
        <dbReference type="ARBA" id="ARBA00023136"/>
    </source>
</evidence>
<evidence type="ECO:0000313" key="12">
    <source>
        <dbReference type="EMBL" id="RXN36845.1"/>
    </source>
</evidence>
<keyword evidence="4 9" id="KW-1133">Transmembrane helix</keyword>
<dbReference type="EMBL" id="QBIY01012720">
    <property type="protein sequence ID" value="RXN18445.1"/>
    <property type="molecule type" value="Genomic_DNA"/>
</dbReference>
<keyword evidence="6 9" id="KW-0472">Membrane</keyword>
<dbReference type="PROSITE" id="PS50262">
    <property type="entry name" value="G_PROTEIN_RECEP_F1_2"/>
    <property type="match status" value="1"/>
</dbReference>
<keyword evidence="13" id="KW-1185">Reference proteome</keyword>
<evidence type="ECO:0000256" key="3">
    <source>
        <dbReference type="ARBA" id="ARBA00022692"/>
    </source>
</evidence>
<evidence type="ECO:0000256" key="2">
    <source>
        <dbReference type="ARBA" id="ARBA00022475"/>
    </source>
</evidence>
<proteinExistence type="predicted"/>
<dbReference type="GO" id="GO:0004930">
    <property type="term" value="F:G protein-coupled receptor activity"/>
    <property type="evidence" value="ECO:0007669"/>
    <property type="project" value="UniProtKB-KW"/>
</dbReference>
<organism evidence="12 13">
    <name type="scientific">Labeo rohita</name>
    <name type="common">Indian major carp</name>
    <name type="synonym">Cyprinus rohita</name>
    <dbReference type="NCBI Taxonomy" id="84645"/>
    <lineage>
        <taxon>Eukaryota</taxon>
        <taxon>Metazoa</taxon>
        <taxon>Chordata</taxon>
        <taxon>Craniata</taxon>
        <taxon>Vertebrata</taxon>
        <taxon>Euteleostomi</taxon>
        <taxon>Actinopterygii</taxon>
        <taxon>Neopterygii</taxon>
        <taxon>Teleostei</taxon>
        <taxon>Ostariophysi</taxon>
        <taxon>Cypriniformes</taxon>
        <taxon>Cyprinidae</taxon>
        <taxon>Labeoninae</taxon>
        <taxon>Labeonini</taxon>
        <taxon>Labeo</taxon>
    </lineage>
</organism>
<evidence type="ECO:0000256" key="7">
    <source>
        <dbReference type="ARBA" id="ARBA00023170"/>
    </source>
</evidence>
<protein>
    <submittedName>
        <fullName evidence="12">D(2) dopamine receptor-like protein</fullName>
    </submittedName>
</protein>
<feature type="transmembrane region" description="Helical" evidence="9">
    <location>
        <begin position="128"/>
        <end position="149"/>
    </location>
</feature>
<gene>
    <name evidence="12" type="ORF">ROHU_014042</name>
    <name evidence="11" type="ORF">ROHU_026291</name>
</gene>
<dbReference type="EMBL" id="QBIY01006896">
    <property type="protein sequence ID" value="RXN36845.1"/>
    <property type="molecule type" value="Genomic_DNA"/>
</dbReference>
<keyword evidence="2" id="KW-1003">Cell membrane</keyword>